<evidence type="ECO:0000313" key="14">
    <source>
        <dbReference type="Proteomes" id="UP000003107"/>
    </source>
</evidence>
<dbReference type="Pfam" id="PF26002">
    <property type="entry name" value="Beta-barrel_AprE"/>
    <property type="match status" value="1"/>
</dbReference>
<dbReference type="AlphaFoldDB" id="C6RGY4"/>
<evidence type="ECO:0000256" key="4">
    <source>
        <dbReference type="ARBA" id="ARBA00022475"/>
    </source>
</evidence>
<evidence type="ECO:0000256" key="2">
    <source>
        <dbReference type="ARBA" id="ARBA00009477"/>
    </source>
</evidence>
<keyword evidence="14" id="KW-1185">Reference proteome</keyword>
<gene>
    <name evidence="13" type="ORF">CAMSH0001_1618</name>
</gene>
<evidence type="ECO:0000256" key="5">
    <source>
        <dbReference type="ARBA" id="ARBA00022519"/>
    </source>
</evidence>
<dbReference type="InterPro" id="IPR050739">
    <property type="entry name" value="MFP"/>
</dbReference>
<evidence type="ECO:0000256" key="8">
    <source>
        <dbReference type="ARBA" id="ARBA00023136"/>
    </source>
</evidence>
<sequence>MILKNEKGTVNFGLFVIFLLVGVFGIWLGMAPLNSAAVAVGKIGVVSNKKIIQHLEGGVVDKIFVKDGDMVKEGAPLVEIKNVALQSEMSVVRAEFLRTSVIVSRLEAQKDDATEVKFSDEIKQIEGYKEAIDGQLSIFNAQKKLLDEEKSILKQRIKQLENQIKGANAIVSAKQDRIKSLNEEIKEWERLFKEQLADKVRLRDLNREKTAVEGEIAAGKAEIARLNVQVTETQAQIILRDRTFKEDVLKKLEDAKTRLVDLQQRYNALKDQSERTIVKSPVEGSVVELAFHTIGGVIRPGERIMSIVPDETDYVVEARLNVVDIDTVHVGQLADIRFSAFQHRPSFVMEGKVTYVSADSIQDNAGHSFYDIKAELTEEGMKEFKRNDFFIVPGMPVEVMIKTGDRTMLEYVLKPFIDMFKRAFNED</sequence>
<keyword evidence="9" id="KW-0175">Coiled coil</keyword>
<feature type="domain" description="AprE-like beta-barrel" evidence="12">
    <location>
        <begin position="315"/>
        <end position="404"/>
    </location>
</feature>
<dbReference type="PANTHER" id="PTHR30386">
    <property type="entry name" value="MEMBRANE FUSION SUBUNIT OF EMRAB-TOLC MULTIDRUG EFFLUX PUMP"/>
    <property type="match status" value="1"/>
</dbReference>
<keyword evidence="4" id="KW-1003">Cell membrane</keyword>
<dbReference type="RefSeq" id="WP_002948840.1">
    <property type="nucleotide sequence ID" value="NZ_ACVQ01000022.1"/>
</dbReference>
<feature type="coiled-coil region" evidence="9">
    <location>
        <begin position="143"/>
        <end position="279"/>
    </location>
</feature>
<dbReference type="Gene3D" id="2.40.30.170">
    <property type="match status" value="1"/>
</dbReference>
<keyword evidence="5" id="KW-0997">Cell inner membrane</keyword>
<dbReference type="GO" id="GO:0015031">
    <property type="term" value="P:protein transport"/>
    <property type="evidence" value="ECO:0007669"/>
    <property type="project" value="InterPro"/>
</dbReference>
<dbReference type="Gene3D" id="2.40.50.100">
    <property type="match status" value="1"/>
</dbReference>
<evidence type="ECO:0000259" key="11">
    <source>
        <dbReference type="Pfam" id="PF25994"/>
    </source>
</evidence>
<feature type="transmembrane region" description="Helical" evidence="10">
    <location>
        <begin position="12"/>
        <end position="30"/>
    </location>
</feature>
<dbReference type="STRING" id="553219.CAMSH0001_1618"/>
<evidence type="ECO:0000256" key="3">
    <source>
        <dbReference type="ARBA" id="ARBA00022448"/>
    </source>
</evidence>
<dbReference type="PANTHER" id="PTHR30386:SF17">
    <property type="entry name" value="ALKALINE PROTEASE SECRETION PROTEIN APRE"/>
    <property type="match status" value="1"/>
</dbReference>
<evidence type="ECO:0000256" key="9">
    <source>
        <dbReference type="SAM" id="Coils"/>
    </source>
</evidence>
<dbReference type="GeneID" id="60991251"/>
<protein>
    <submittedName>
        <fullName evidence="13">Type I secretion membrane fusion protein, HlyD family</fullName>
    </submittedName>
</protein>
<dbReference type="OrthoDB" id="9810980at2"/>
<keyword evidence="6 10" id="KW-0812">Transmembrane</keyword>
<evidence type="ECO:0000256" key="7">
    <source>
        <dbReference type="ARBA" id="ARBA00022989"/>
    </source>
</evidence>
<keyword evidence="3" id="KW-0813">Transport</keyword>
<evidence type="ECO:0000313" key="13">
    <source>
        <dbReference type="EMBL" id="EET79340.1"/>
    </source>
</evidence>
<dbReference type="eggNOG" id="COG0845">
    <property type="taxonomic scope" value="Bacteria"/>
</dbReference>
<feature type="domain" description="AprE-like long alpha-helical hairpin" evidence="11">
    <location>
        <begin position="86"/>
        <end position="272"/>
    </location>
</feature>
<proteinExistence type="inferred from homology"/>
<comment type="caution">
    <text evidence="13">The sequence shown here is derived from an EMBL/GenBank/DDBJ whole genome shotgun (WGS) entry which is preliminary data.</text>
</comment>
<keyword evidence="8 10" id="KW-0472">Membrane</keyword>
<keyword evidence="7 10" id="KW-1133">Transmembrane helix</keyword>
<dbReference type="EMBL" id="ACVQ01000022">
    <property type="protein sequence ID" value="EET79340.1"/>
    <property type="molecule type" value="Genomic_DNA"/>
</dbReference>
<evidence type="ECO:0000259" key="12">
    <source>
        <dbReference type="Pfam" id="PF26002"/>
    </source>
</evidence>
<evidence type="ECO:0000256" key="1">
    <source>
        <dbReference type="ARBA" id="ARBA00004377"/>
    </source>
</evidence>
<reference evidence="13 14" key="1">
    <citation type="submission" date="2009-07" db="EMBL/GenBank/DDBJ databases">
        <authorList>
            <person name="Madupu R."/>
            <person name="Sebastian Y."/>
            <person name="Durkin A.S."/>
            <person name="Torralba M."/>
            <person name="Methe B."/>
            <person name="Sutton G.G."/>
            <person name="Strausberg R.L."/>
            <person name="Nelson K.E."/>
        </authorList>
    </citation>
    <scope>NUCLEOTIDE SEQUENCE [LARGE SCALE GENOMIC DNA]</scope>
    <source>
        <strain evidence="13 14">RM3277</strain>
    </source>
</reference>
<name>C6RGY4_9BACT</name>
<organism evidence="13 14">
    <name type="scientific">Campylobacter showae RM3277</name>
    <dbReference type="NCBI Taxonomy" id="553219"/>
    <lineage>
        <taxon>Bacteria</taxon>
        <taxon>Pseudomonadati</taxon>
        <taxon>Campylobacterota</taxon>
        <taxon>Epsilonproteobacteria</taxon>
        <taxon>Campylobacterales</taxon>
        <taxon>Campylobacteraceae</taxon>
        <taxon>Campylobacter</taxon>
    </lineage>
</organism>
<dbReference type="Proteomes" id="UP000003107">
    <property type="component" value="Unassembled WGS sequence"/>
</dbReference>
<dbReference type="InterPro" id="IPR010129">
    <property type="entry name" value="T1SS_HlyD"/>
</dbReference>
<dbReference type="Pfam" id="PF25994">
    <property type="entry name" value="HH_AprE"/>
    <property type="match status" value="1"/>
</dbReference>
<dbReference type="InterPro" id="IPR058781">
    <property type="entry name" value="HH_AprE-like"/>
</dbReference>
<accession>C6RGY4</accession>
<dbReference type="NCBIfam" id="TIGR01843">
    <property type="entry name" value="type_I_hlyD"/>
    <property type="match status" value="1"/>
</dbReference>
<evidence type="ECO:0000256" key="10">
    <source>
        <dbReference type="SAM" id="Phobius"/>
    </source>
</evidence>
<comment type="similarity">
    <text evidence="2">Belongs to the membrane fusion protein (MFP) (TC 8.A.1) family.</text>
</comment>
<comment type="subcellular location">
    <subcellularLocation>
        <location evidence="1">Cell inner membrane</location>
        <topology evidence="1">Single-pass membrane protein</topology>
    </subcellularLocation>
</comment>
<evidence type="ECO:0000256" key="6">
    <source>
        <dbReference type="ARBA" id="ARBA00022692"/>
    </source>
</evidence>
<dbReference type="PRINTS" id="PR01490">
    <property type="entry name" value="RTXTOXIND"/>
</dbReference>
<dbReference type="InterPro" id="IPR058982">
    <property type="entry name" value="Beta-barrel_AprE"/>
</dbReference>
<dbReference type="GO" id="GO:0005886">
    <property type="term" value="C:plasma membrane"/>
    <property type="evidence" value="ECO:0007669"/>
    <property type="project" value="UniProtKB-SubCell"/>
</dbReference>